<keyword evidence="10" id="KW-1185">Reference proteome</keyword>
<feature type="transmembrane region" description="Helical" evidence="7">
    <location>
        <begin position="482"/>
        <end position="503"/>
    </location>
</feature>
<dbReference type="Pfam" id="PF00324">
    <property type="entry name" value="AA_permease"/>
    <property type="match status" value="1"/>
</dbReference>
<evidence type="ECO:0000313" key="10">
    <source>
        <dbReference type="Proteomes" id="UP000076584"/>
    </source>
</evidence>
<evidence type="ECO:0000259" key="8">
    <source>
        <dbReference type="Pfam" id="PF00324"/>
    </source>
</evidence>
<keyword evidence="4" id="KW-0029">Amino-acid transport</keyword>
<reference evidence="9 10" key="1">
    <citation type="submission" date="2015-06" db="EMBL/GenBank/DDBJ databases">
        <title>Survival trade-offs in plant roots during colonization by closely related pathogenic and mutualistic fungi.</title>
        <authorList>
            <person name="Hacquard S."/>
            <person name="Kracher B."/>
            <person name="Hiruma K."/>
            <person name="Weinman A."/>
            <person name="Muench P."/>
            <person name="Garrido Oter R."/>
            <person name="Ver Loren van Themaat E."/>
            <person name="Dallerey J.-F."/>
            <person name="Damm U."/>
            <person name="Henrissat B."/>
            <person name="Lespinet O."/>
            <person name="Thon M."/>
            <person name="Kemen E."/>
            <person name="McHardy A.C."/>
            <person name="Schulze-Lefert P."/>
            <person name="O'Connell R.J."/>
        </authorList>
    </citation>
    <scope>NUCLEOTIDE SEQUENCE [LARGE SCALE GENOMIC DNA]</scope>
    <source>
        <strain evidence="9 10">MAFF 238704</strain>
    </source>
</reference>
<evidence type="ECO:0000313" key="9">
    <source>
        <dbReference type="EMBL" id="KZL84758.1"/>
    </source>
</evidence>
<dbReference type="STRING" id="1573173.A0A161WJG2"/>
<feature type="transmembrane region" description="Helical" evidence="7">
    <location>
        <begin position="204"/>
        <end position="229"/>
    </location>
</feature>
<evidence type="ECO:0000256" key="4">
    <source>
        <dbReference type="ARBA" id="ARBA00022970"/>
    </source>
</evidence>
<evidence type="ECO:0000256" key="1">
    <source>
        <dbReference type="ARBA" id="ARBA00004141"/>
    </source>
</evidence>
<proteinExistence type="predicted"/>
<feature type="transmembrane region" description="Helical" evidence="7">
    <location>
        <begin position="160"/>
        <end position="183"/>
    </location>
</feature>
<keyword evidence="6 7" id="KW-0472">Membrane</keyword>
<dbReference type="Proteomes" id="UP000076584">
    <property type="component" value="Unassembled WGS sequence"/>
</dbReference>
<evidence type="ECO:0000256" key="2">
    <source>
        <dbReference type="ARBA" id="ARBA00022448"/>
    </source>
</evidence>
<comment type="subcellular location">
    <subcellularLocation>
        <location evidence="1">Membrane</location>
        <topology evidence="1">Multi-pass membrane protein</topology>
    </subcellularLocation>
</comment>
<name>A0A161WJG2_COLIC</name>
<feature type="non-terminal residue" evidence="9">
    <location>
        <position position="1"/>
    </location>
</feature>
<feature type="transmembrane region" description="Helical" evidence="7">
    <location>
        <begin position="353"/>
        <end position="372"/>
    </location>
</feature>
<dbReference type="EMBL" id="LFIW01000800">
    <property type="protein sequence ID" value="KZL84758.1"/>
    <property type="molecule type" value="Genomic_DNA"/>
</dbReference>
<feature type="transmembrane region" description="Helical" evidence="7">
    <location>
        <begin position="453"/>
        <end position="470"/>
    </location>
</feature>
<dbReference type="InterPro" id="IPR004841">
    <property type="entry name" value="AA-permease/SLC12A_dom"/>
</dbReference>
<keyword evidence="3 7" id="KW-0812">Transmembrane</keyword>
<dbReference type="GO" id="GO:0016020">
    <property type="term" value="C:membrane"/>
    <property type="evidence" value="ECO:0007669"/>
    <property type="project" value="UniProtKB-SubCell"/>
</dbReference>
<evidence type="ECO:0000256" key="5">
    <source>
        <dbReference type="ARBA" id="ARBA00022989"/>
    </source>
</evidence>
<feature type="transmembrane region" description="Helical" evidence="7">
    <location>
        <begin position="235"/>
        <end position="257"/>
    </location>
</feature>
<dbReference type="FunFam" id="1.20.1740.10:FF:000017">
    <property type="entry name" value="Amino acid permease"/>
    <property type="match status" value="1"/>
</dbReference>
<feature type="transmembrane region" description="Helical" evidence="7">
    <location>
        <begin position="408"/>
        <end position="428"/>
    </location>
</feature>
<evidence type="ECO:0000256" key="7">
    <source>
        <dbReference type="SAM" id="Phobius"/>
    </source>
</evidence>
<accession>A0A161WJG2</accession>
<keyword evidence="2" id="KW-0813">Transport</keyword>
<dbReference type="AlphaFoldDB" id="A0A161WJG2"/>
<keyword evidence="5 7" id="KW-1133">Transmembrane helix</keyword>
<dbReference type="GO" id="GO:0015171">
    <property type="term" value="F:amino acid transmembrane transporter activity"/>
    <property type="evidence" value="ECO:0007669"/>
    <property type="project" value="TreeGrafter"/>
</dbReference>
<dbReference type="InterPro" id="IPR050524">
    <property type="entry name" value="APC_YAT"/>
</dbReference>
<feature type="transmembrane region" description="Helical" evidence="7">
    <location>
        <begin position="269"/>
        <end position="287"/>
    </location>
</feature>
<feature type="transmembrane region" description="Helical" evidence="7">
    <location>
        <begin position="127"/>
        <end position="148"/>
    </location>
</feature>
<organism evidence="9 10">
    <name type="scientific">Colletotrichum incanum</name>
    <name type="common">Soybean anthracnose fungus</name>
    <dbReference type="NCBI Taxonomy" id="1573173"/>
    <lineage>
        <taxon>Eukaryota</taxon>
        <taxon>Fungi</taxon>
        <taxon>Dikarya</taxon>
        <taxon>Ascomycota</taxon>
        <taxon>Pezizomycotina</taxon>
        <taxon>Sordariomycetes</taxon>
        <taxon>Hypocreomycetidae</taxon>
        <taxon>Glomerellales</taxon>
        <taxon>Glomerellaceae</taxon>
        <taxon>Colletotrichum</taxon>
        <taxon>Colletotrichum spaethianum species complex</taxon>
    </lineage>
</organism>
<dbReference type="PANTHER" id="PTHR43341">
    <property type="entry name" value="AMINO ACID PERMEASE"/>
    <property type="match status" value="1"/>
</dbReference>
<gene>
    <name evidence="9" type="ORF">CI238_10533</name>
</gene>
<evidence type="ECO:0000256" key="3">
    <source>
        <dbReference type="ARBA" id="ARBA00022692"/>
    </source>
</evidence>
<dbReference type="PANTHER" id="PTHR43341:SF12">
    <property type="entry name" value="AMINO ACID TRANSPORTER (EUROFUNG)"/>
    <property type="match status" value="1"/>
</dbReference>
<dbReference type="InterPro" id="IPR004840">
    <property type="entry name" value="Amino_acid_permease_CS"/>
</dbReference>
<comment type="caution">
    <text evidence="9">The sequence shown here is derived from an EMBL/GenBank/DDBJ whole genome shotgun (WGS) entry which is preliminary data.</text>
</comment>
<dbReference type="PROSITE" id="PS00218">
    <property type="entry name" value="AMINO_ACID_PERMEASE_1"/>
    <property type="match status" value="1"/>
</dbReference>
<evidence type="ECO:0000256" key="6">
    <source>
        <dbReference type="ARBA" id="ARBA00023136"/>
    </source>
</evidence>
<feature type="domain" description="Amino acid permease/ SLC12A" evidence="8">
    <location>
        <begin position="126"/>
        <end position="588"/>
    </location>
</feature>
<dbReference type="Gene3D" id="1.20.1740.10">
    <property type="entry name" value="Amino acid/polyamine transporter I"/>
    <property type="match status" value="1"/>
</dbReference>
<feature type="transmembrane region" description="Helical" evidence="7">
    <location>
        <begin position="523"/>
        <end position="546"/>
    </location>
</feature>
<feature type="transmembrane region" description="Helical" evidence="7">
    <location>
        <begin position="566"/>
        <end position="583"/>
    </location>
</feature>
<sequence>LFRVGSASLSVLSHSLPGRAPAIFLSKQTSVVCPPLTGLESASRPLRKLNTITMAAQEGVIPTKVEADEKALGGPPGYDSGSGKAVRGAISEEAWATRAGLNLTSFKKREYGRGIVELDRAMSSRHLHMIAIGGSIGAGFFVGSGGALSKGGPGSLFIDFLLVGIMMFNVVYALGELAVMYPVSGGFYTYSTRFIDPSWGFAMGWNYVFQWAIVLPLELTVCGLVVQYWNEEISVAVWISIFLIAIIIINIFGSIGYAEEEFWSSCLKLGATIVFMIISLVLVLGGGPKSGRYSEYQGAKLWYDPGAFRNGFKGFCSVFVTAAFSFSGTELVGLAAAEAKNPVKSLPGAIKQVFWRISLFYILGLFFVGLLIPSDDPSLLSESSYSDVKASPFVLVGKYADLKGFDHFMNVIILVSVLSIGVSGVYGGSRTLTALAQQGYAPKIFTYIDRSGRPLPSVFAILIFGPLAYVNLNASGPVVFDWLLALSGLAAVFTWGSICLAHIRFRKAWAYHGHTTDEIPFKAIGGTVGSWIGLTLCFVVLAAQFYTAIAPPGTDELNGAEGFFKSYLALPVVMVFWLGGFLWKRTGWLRTAQMDVDTGRRELDWDEIHAYRARIAAMPAWKRILHHIW</sequence>
<protein>
    <submittedName>
        <fullName evidence="9">Amino-acid permease inda1</fullName>
    </submittedName>
</protein>